<reference evidence="9" key="1">
    <citation type="journal article" date="2020" name="J Insects Food Feed">
        <title>The yellow mealworm (Tenebrio molitor) genome: a resource for the emerging insects as food and feed industry.</title>
        <authorList>
            <person name="Eriksson T."/>
            <person name="Andere A."/>
            <person name="Kelstrup H."/>
            <person name="Emery V."/>
            <person name="Picard C."/>
        </authorList>
    </citation>
    <scope>NUCLEOTIDE SEQUENCE</scope>
    <source>
        <strain evidence="9">Stoneville</strain>
        <tissue evidence="9">Whole head</tissue>
    </source>
</reference>
<keyword evidence="2 7" id="KW-0812">Transmembrane</keyword>
<reference evidence="9" key="2">
    <citation type="submission" date="2021-08" db="EMBL/GenBank/DDBJ databases">
        <authorList>
            <person name="Eriksson T."/>
        </authorList>
    </citation>
    <scope>NUCLEOTIDE SEQUENCE</scope>
    <source>
        <strain evidence="9">Stoneville</strain>
        <tissue evidence="9">Whole head</tissue>
    </source>
</reference>
<dbReference type="EMBL" id="JABDTM020013674">
    <property type="protein sequence ID" value="KAH0819800.1"/>
    <property type="molecule type" value="Genomic_DNA"/>
</dbReference>
<dbReference type="Pfam" id="PF00664">
    <property type="entry name" value="ABC_membrane"/>
    <property type="match status" value="1"/>
</dbReference>
<evidence type="ECO:0000256" key="2">
    <source>
        <dbReference type="ARBA" id="ARBA00022692"/>
    </source>
</evidence>
<keyword evidence="6 7" id="KW-0472">Membrane</keyword>
<dbReference type="Proteomes" id="UP000719412">
    <property type="component" value="Unassembled WGS sequence"/>
</dbReference>
<evidence type="ECO:0000313" key="10">
    <source>
        <dbReference type="Proteomes" id="UP000719412"/>
    </source>
</evidence>
<evidence type="ECO:0000256" key="7">
    <source>
        <dbReference type="SAM" id="Phobius"/>
    </source>
</evidence>
<name>A0A8J6LFM0_TENMO</name>
<dbReference type="PROSITE" id="PS50929">
    <property type="entry name" value="ABC_TM1F"/>
    <property type="match status" value="1"/>
</dbReference>
<dbReference type="InterPro" id="IPR011527">
    <property type="entry name" value="ABC1_TM_dom"/>
</dbReference>
<dbReference type="GO" id="GO:0140359">
    <property type="term" value="F:ABC-type transporter activity"/>
    <property type="evidence" value="ECO:0007669"/>
    <property type="project" value="InterPro"/>
</dbReference>
<dbReference type="GO" id="GO:0005524">
    <property type="term" value="F:ATP binding"/>
    <property type="evidence" value="ECO:0007669"/>
    <property type="project" value="UniProtKB-KW"/>
</dbReference>
<comment type="caution">
    <text evidence="9">The sequence shown here is derived from an EMBL/GenBank/DDBJ whole genome shotgun (WGS) entry which is preliminary data.</text>
</comment>
<evidence type="ECO:0000256" key="3">
    <source>
        <dbReference type="ARBA" id="ARBA00022741"/>
    </source>
</evidence>
<evidence type="ECO:0000313" key="9">
    <source>
        <dbReference type="EMBL" id="KAH0819800.1"/>
    </source>
</evidence>
<dbReference type="PANTHER" id="PTHR24223">
    <property type="entry name" value="ATP-BINDING CASSETTE SUB-FAMILY C"/>
    <property type="match status" value="1"/>
</dbReference>
<feature type="transmembrane region" description="Helical" evidence="7">
    <location>
        <begin position="29"/>
        <end position="52"/>
    </location>
</feature>
<keyword evidence="3" id="KW-0547">Nucleotide-binding</keyword>
<dbReference type="Gene3D" id="1.20.1560.10">
    <property type="entry name" value="ABC transporter type 1, transmembrane domain"/>
    <property type="match status" value="1"/>
</dbReference>
<keyword evidence="4" id="KW-0067">ATP-binding</keyword>
<proteinExistence type="predicted"/>
<protein>
    <recommendedName>
        <fullName evidence="8">ABC transmembrane type-1 domain-containing protein</fullName>
    </recommendedName>
</protein>
<evidence type="ECO:0000256" key="5">
    <source>
        <dbReference type="ARBA" id="ARBA00022989"/>
    </source>
</evidence>
<sequence length="150" mass="16806">MLIICQPFCLGKLLDYFSQPETTITRDQAYVYAAVFVLLAALYVITFNWMILEETVLGMKVRVACGSLLYRHALKQTKSNLSKTTVGQTINLFANDLKRFEGLFTFLPFVLFITPIELIVSIYIFDVGYSHAALTAVAALVLIALGMCTY</sequence>
<dbReference type="AlphaFoldDB" id="A0A8J6LFM0"/>
<feature type="transmembrane region" description="Helical" evidence="7">
    <location>
        <begin position="131"/>
        <end position="149"/>
    </location>
</feature>
<evidence type="ECO:0000256" key="6">
    <source>
        <dbReference type="ARBA" id="ARBA00023136"/>
    </source>
</evidence>
<dbReference type="GO" id="GO:0016020">
    <property type="term" value="C:membrane"/>
    <property type="evidence" value="ECO:0007669"/>
    <property type="project" value="InterPro"/>
</dbReference>
<feature type="domain" description="ABC transmembrane type-1" evidence="8">
    <location>
        <begin position="1"/>
        <end position="150"/>
    </location>
</feature>
<dbReference type="SUPFAM" id="SSF90123">
    <property type="entry name" value="ABC transporter transmembrane region"/>
    <property type="match status" value="1"/>
</dbReference>
<organism evidence="9 10">
    <name type="scientific">Tenebrio molitor</name>
    <name type="common">Yellow mealworm beetle</name>
    <dbReference type="NCBI Taxonomy" id="7067"/>
    <lineage>
        <taxon>Eukaryota</taxon>
        <taxon>Metazoa</taxon>
        <taxon>Ecdysozoa</taxon>
        <taxon>Arthropoda</taxon>
        <taxon>Hexapoda</taxon>
        <taxon>Insecta</taxon>
        <taxon>Pterygota</taxon>
        <taxon>Neoptera</taxon>
        <taxon>Endopterygota</taxon>
        <taxon>Coleoptera</taxon>
        <taxon>Polyphaga</taxon>
        <taxon>Cucujiformia</taxon>
        <taxon>Tenebrionidae</taxon>
        <taxon>Tenebrio</taxon>
    </lineage>
</organism>
<keyword evidence="1" id="KW-0813">Transport</keyword>
<dbReference type="InterPro" id="IPR036640">
    <property type="entry name" value="ABC1_TM_sf"/>
</dbReference>
<dbReference type="PANTHER" id="PTHR24223:SF448">
    <property type="entry name" value="FI20146P1-RELATED"/>
    <property type="match status" value="1"/>
</dbReference>
<keyword evidence="10" id="KW-1185">Reference proteome</keyword>
<feature type="transmembrane region" description="Helical" evidence="7">
    <location>
        <begin position="103"/>
        <end position="125"/>
    </location>
</feature>
<evidence type="ECO:0000256" key="1">
    <source>
        <dbReference type="ARBA" id="ARBA00022448"/>
    </source>
</evidence>
<dbReference type="InterPro" id="IPR050173">
    <property type="entry name" value="ABC_transporter_C-like"/>
</dbReference>
<accession>A0A8J6LFM0</accession>
<evidence type="ECO:0000259" key="8">
    <source>
        <dbReference type="PROSITE" id="PS50929"/>
    </source>
</evidence>
<gene>
    <name evidence="9" type="ORF">GEV33_002991</name>
</gene>
<evidence type="ECO:0000256" key="4">
    <source>
        <dbReference type="ARBA" id="ARBA00022840"/>
    </source>
</evidence>
<keyword evidence="5 7" id="KW-1133">Transmembrane helix</keyword>